<organism evidence="1 2">
    <name type="scientific">Catharanthus roseus</name>
    <name type="common">Madagascar periwinkle</name>
    <name type="synonym">Vinca rosea</name>
    <dbReference type="NCBI Taxonomy" id="4058"/>
    <lineage>
        <taxon>Eukaryota</taxon>
        <taxon>Viridiplantae</taxon>
        <taxon>Streptophyta</taxon>
        <taxon>Embryophyta</taxon>
        <taxon>Tracheophyta</taxon>
        <taxon>Spermatophyta</taxon>
        <taxon>Magnoliopsida</taxon>
        <taxon>eudicotyledons</taxon>
        <taxon>Gunneridae</taxon>
        <taxon>Pentapetalae</taxon>
        <taxon>asterids</taxon>
        <taxon>lamiids</taxon>
        <taxon>Gentianales</taxon>
        <taxon>Apocynaceae</taxon>
        <taxon>Rauvolfioideae</taxon>
        <taxon>Vinceae</taxon>
        <taxon>Catharanthinae</taxon>
        <taxon>Catharanthus</taxon>
    </lineage>
</organism>
<comment type="caution">
    <text evidence="1">The sequence shown here is derived from an EMBL/GenBank/DDBJ whole genome shotgun (WGS) entry which is preliminary data.</text>
</comment>
<protein>
    <submittedName>
        <fullName evidence="1">Uncharacterized protein</fullName>
    </submittedName>
</protein>
<evidence type="ECO:0000313" key="2">
    <source>
        <dbReference type="Proteomes" id="UP001060085"/>
    </source>
</evidence>
<gene>
    <name evidence="1" type="ORF">M9H77_16841</name>
</gene>
<dbReference type="Proteomes" id="UP001060085">
    <property type="component" value="Linkage Group LG04"/>
</dbReference>
<keyword evidence="2" id="KW-1185">Reference proteome</keyword>
<accession>A0ACC0B2X8</accession>
<sequence length="977" mass="105658">MDRADQGMICIVAIFLNILNVVSGFTNQNDFKILNDFKNGLSNPELLKWPSNGNDPCGPPAWPHVFCSGGRVTQIQVQGMGLNGTLPQNLNQLDKLFNVGLQKNNFMGKLPTFSGLSNLQFAYLDNNNFDTIPSDFFDGLSSIRVLALDQNPFNASSGWSIPEELQDSAQLTNFSCSSCNIVGNLPDFFGKLPSLSVLKLSYNRLSGPIPATLGGSNLQILQLNDQDGGGMTGPIDVLGTMLGLVQVWLHGNQLTGSIPDNIGDLTSLRDLNLNGNHLVGLIPQGLADMSLVSLNLNNNMFMGPIPKFNTPNASFSSNSFCQPRPGDLCAPDVNALLDFLHGLNYPAKLASEWTGNDPCEGPWWGITCNAKGEVSVINLQKLNMNGTLSSSLVNLGSLLEIHLPGNNLHGPVPANLTQLKSLRLLDISNNNFDAPLPKFPNGVKVITNGNPQLSPGSPKGSSPPTGGPLPPSPSSSPLPGPPSDIPPSGDDKPPSSHSPPSPAGTPKSKSHTSPSPAGTLNSPSSKSSSGYNKIVIAAAAASVILALMVFLAFYCVKKKKNDERTTGIVVHPRDPSQPDDMVKITVSNESIVHPKTGSSLESKYSFGLDNAYMIEDGGLMISGQILCEVTDNFAKENELGRGGFGAVYKGVLQDGTQIAVKRMENGAISSKALDEFRAEIAVLSKVRHRHLVSLLGYSVEGNEKLLVYEYMPQGALSRHLFRWKSLNLQPLSWTRRLTIALDVARGVEYLHSLAHRSFIHRDLKSANILLDDAFRAKVADFGLVKLAPDRERSVATRLAGTFGYLAPEYAVTGKITTKVDVFSFGVVLLELLTGLVALDEQRSEENRYLAEWFWQIKSDKEKVIASIDPALDAKEDTYDSIFVMAELAGHCTARDPNHRPEMGHAVNVLSPLVEKWKPFQGEDEYSGINYNVPLPQMLKGWQEEETKDYTGSSQDSKGSIPARPAGFADSFTSTDAR</sequence>
<reference evidence="2" key="1">
    <citation type="journal article" date="2023" name="Nat. Plants">
        <title>Single-cell RNA sequencing provides a high-resolution roadmap for understanding the multicellular compartmentation of specialized metabolism.</title>
        <authorList>
            <person name="Sun S."/>
            <person name="Shen X."/>
            <person name="Li Y."/>
            <person name="Li Y."/>
            <person name="Wang S."/>
            <person name="Li R."/>
            <person name="Zhang H."/>
            <person name="Shen G."/>
            <person name="Guo B."/>
            <person name="Wei J."/>
            <person name="Xu J."/>
            <person name="St-Pierre B."/>
            <person name="Chen S."/>
            <person name="Sun C."/>
        </authorList>
    </citation>
    <scope>NUCLEOTIDE SEQUENCE [LARGE SCALE GENOMIC DNA]</scope>
</reference>
<evidence type="ECO:0000313" key="1">
    <source>
        <dbReference type="EMBL" id="KAI5666988.1"/>
    </source>
</evidence>
<dbReference type="EMBL" id="CM044704">
    <property type="protein sequence ID" value="KAI5666988.1"/>
    <property type="molecule type" value="Genomic_DNA"/>
</dbReference>
<proteinExistence type="predicted"/>
<name>A0ACC0B2X8_CATRO</name>